<keyword evidence="2 3" id="KW-0694">RNA-binding</keyword>
<feature type="region of interest" description="Disordered" evidence="4">
    <location>
        <begin position="137"/>
        <end position="156"/>
    </location>
</feature>
<evidence type="ECO:0000313" key="6">
    <source>
        <dbReference type="EMBL" id="KIW33899.1"/>
    </source>
</evidence>
<keyword evidence="7" id="KW-1185">Reference proteome</keyword>
<dbReference type="Gene3D" id="3.30.70.330">
    <property type="match status" value="1"/>
</dbReference>
<dbReference type="InterPro" id="IPR000504">
    <property type="entry name" value="RRM_dom"/>
</dbReference>
<dbReference type="CDD" id="cd00590">
    <property type="entry name" value="RRM_SF"/>
    <property type="match status" value="1"/>
</dbReference>
<protein>
    <recommendedName>
        <fullName evidence="5">RRM domain-containing protein</fullName>
    </recommendedName>
</protein>
<dbReference type="HOGENOM" id="CLU_058256_0_0_1"/>
<feature type="compositionally biased region" description="Basic residues" evidence="4">
    <location>
        <begin position="75"/>
        <end position="88"/>
    </location>
</feature>
<evidence type="ECO:0000313" key="7">
    <source>
        <dbReference type="Proteomes" id="UP000054466"/>
    </source>
</evidence>
<sequence>MAPFQADDNVVFLYHCLQNAAGKIDWNAVAIATGSTRGAVEMRWRRLKKKIEGDTNTGQPATPTPVQPSQGLKTSPRKRQNTGTRKRKMEASDYEDDADGTGPPQVDGQVDPKPSAPLSRTRGRKSKYDIKACLANDEDSSDIKSSESDEDYVTSAKAIKSEDDDLFMFDSGDDLKPKAKRNKTSPPLLPKVQLRQADARAGRLHIGNLPFGTTESDLRRFFKGFNVESVATFTKPRNTRETGYALVDLKSSEDAEEAVRSLSPMQLRGRKVTIGVDRNYTPRATTKPPNAHNQLQTAIEKAAPPSNANNVQQKPPAVPKAKAKSCMHPSDRPLPSIEYSPPATPLSSAFTSEKQGVVDAESEITLRILKPGMVLTLPPKSRPQVLDNTADWPVSKQDLPFSLISVTPSVSMMSRSTTTDSIGKMLQQDLADHVEIRPEDSISNIAVRPEQDSNPATVTPTGIMTNTVRFFKGLLASQT</sequence>
<feature type="domain" description="RRM" evidence="5">
    <location>
        <begin position="202"/>
        <end position="279"/>
    </location>
</feature>
<dbReference type="PANTHER" id="PTHR23236">
    <property type="entry name" value="EUKARYOTIC TRANSLATION INITIATION FACTOR 4B/4H"/>
    <property type="match status" value="1"/>
</dbReference>
<reference evidence="6 7" key="1">
    <citation type="submission" date="2015-01" db="EMBL/GenBank/DDBJ databases">
        <title>The Genome Sequence of Cladophialophora immunda CBS83496.</title>
        <authorList>
            <consortium name="The Broad Institute Genomics Platform"/>
            <person name="Cuomo C."/>
            <person name="de Hoog S."/>
            <person name="Gorbushina A."/>
            <person name="Stielow B."/>
            <person name="Teixiera M."/>
            <person name="Abouelleil A."/>
            <person name="Chapman S.B."/>
            <person name="Priest M."/>
            <person name="Young S.K."/>
            <person name="Wortman J."/>
            <person name="Nusbaum C."/>
            <person name="Birren B."/>
        </authorList>
    </citation>
    <scope>NUCLEOTIDE SEQUENCE [LARGE SCALE GENOMIC DNA]</scope>
    <source>
        <strain evidence="6 7">CBS 83496</strain>
    </source>
</reference>
<dbReference type="STRING" id="569365.A0A0D2DDY8"/>
<evidence type="ECO:0000256" key="2">
    <source>
        <dbReference type="ARBA" id="ARBA00022884"/>
    </source>
</evidence>
<dbReference type="PANTHER" id="PTHR23236:SF119">
    <property type="entry name" value="NUCLEAR RNA-BINDING PROTEIN SART-3"/>
    <property type="match status" value="1"/>
</dbReference>
<feature type="region of interest" description="Disordered" evidence="4">
    <location>
        <begin position="321"/>
        <end position="348"/>
    </location>
</feature>
<dbReference type="Pfam" id="PF22980">
    <property type="entry name" value="Myb_DNA-bind_8"/>
    <property type="match status" value="1"/>
</dbReference>
<accession>A0A0D2DDY8</accession>
<dbReference type="RefSeq" id="XP_016254115.1">
    <property type="nucleotide sequence ID" value="XM_016387187.1"/>
</dbReference>
<dbReference type="OrthoDB" id="4154024at2759"/>
<proteinExistence type="predicted"/>
<evidence type="ECO:0000259" key="5">
    <source>
        <dbReference type="PROSITE" id="PS50102"/>
    </source>
</evidence>
<organism evidence="6 7">
    <name type="scientific">Cladophialophora immunda</name>
    <dbReference type="NCBI Taxonomy" id="569365"/>
    <lineage>
        <taxon>Eukaryota</taxon>
        <taxon>Fungi</taxon>
        <taxon>Dikarya</taxon>
        <taxon>Ascomycota</taxon>
        <taxon>Pezizomycotina</taxon>
        <taxon>Eurotiomycetes</taxon>
        <taxon>Chaetothyriomycetidae</taxon>
        <taxon>Chaetothyriales</taxon>
        <taxon>Herpotrichiellaceae</taxon>
        <taxon>Cladophialophora</taxon>
    </lineage>
</organism>
<dbReference type="VEuPathDB" id="FungiDB:PV07_00714"/>
<dbReference type="SUPFAM" id="SSF54928">
    <property type="entry name" value="RNA-binding domain, RBD"/>
    <property type="match status" value="1"/>
</dbReference>
<dbReference type="SMART" id="SM00360">
    <property type="entry name" value="RRM"/>
    <property type="match status" value="1"/>
</dbReference>
<keyword evidence="1" id="KW-0677">Repeat</keyword>
<dbReference type="PROSITE" id="PS50102">
    <property type="entry name" value="RRM"/>
    <property type="match status" value="1"/>
</dbReference>
<dbReference type="AlphaFoldDB" id="A0A0D2DDY8"/>
<dbReference type="InterPro" id="IPR054505">
    <property type="entry name" value="Myb_DNA-bind_8"/>
</dbReference>
<feature type="region of interest" description="Disordered" evidence="4">
    <location>
        <begin position="50"/>
        <end position="129"/>
    </location>
</feature>
<evidence type="ECO:0000256" key="4">
    <source>
        <dbReference type="SAM" id="MobiDB-lite"/>
    </source>
</evidence>
<name>A0A0D2DDY8_9EURO</name>
<dbReference type="Proteomes" id="UP000054466">
    <property type="component" value="Unassembled WGS sequence"/>
</dbReference>
<dbReference type="GeneID" id="27339908"/>
<dbReference type="EMBL" id="KN847040">
    <property type="protein sequence ID" value="KIW33899.1"/>
    <property type="molecule type" value="Genomic_DNA"/>
</dbReference>
<evidence type="ECO:0000256" key="3">
    <source>
        <dbReference type="PROSITE-ProRule" id="PRU00176"/>
    </source>
</evidence>
<dbReference type="InterPro" id="IPR012677">
    <property type="entry name" value="Nucleotide-bd_a/b_plait_sf"/>
</dbReference>
<dbReference type="InterPro" id="IPR035979">
    <property type="entry name" value="RBD_domain_sf"/>
</dbReference>
<dbReference type="GO" id="GO:0003723">
    <property type="term" value="F:RNA binding"/>
    <property type="evidence" value="ECO:0007669"/>
    <property type="project" value="UniProtKB-UniRule"/>
</dbReference>
<dbReference type="Pfam" id="PF00076">
    <property type="entry name" value="RRM_1"/>
    <property type="match status" value="1"/>
</dbReference>
<evidence type="ECO:0000256" key="1">
    <source>
        <dbReference type="ARBA" id="ARBA00022737"/>
    </source>
</evidence>
<gene>
    <name evidence="6" type="ORF">PV07_00714</name>
</gene>